<reference evidence="2 3" key="1">
    <citation type="submission" date="2022-01" db="EMBL/GenBank/DDBJ databases">
        <title>Whole genome-based taxonomy of the Shewanellaceae.</title>
        <authorList>
            <person name="Martin-Rodriguez A.J."/>
        </authorList>
    </citation>
    <scope>NUCLEOTIDE SEQUENCE [LARGE SCALE GENOMIC DNA]</scope>
    <source>
        <strain evidence="2 3">DSM 17177</strain>
    </source>
</reference>
<protein>
    <submittedName>
        <fullName evidence="2">Hemerythrin domain-containing protein</fullName>
    </submittedName>
</protein>
<keyword evidence="3" id="KW-1185">Reference proteome</keyword>
<evidence type="ECO:0000259" key="1">
    <source>
        <dbReference type="Pfam" id="PF01814"/>
    </source>
</evidence>
<organism evidence="2 3">
    <name type="scientific">Shewanella surugensis</name>
    <dbReference type="NCBI Taxonomy" id="212020"/>
    <lineage>
        <taxon>Bacteria</taxon>
        <taxon>Pseudomonadati</taxon>
        <taxon>Pseudomonadota</taxon>
        <taxon>Gammaproteobacteria</taxon>
        <taxon>Alteromonadales</taxon>
        <taxon>Shewanellaceae</taxon>
        <taxon>Shewanella</taxon>
    </lineage>
</organism>
<dbReference type="Pfam" id="PF01814">
    <property type="entry name" value="Hemerythrin"/>
    <property type="match status" value="1"/>
</dbReference>
<gene>
    <name evidence="2" type="ORF">L2764_09100</name>
</gene>
<feature type="domain" description="Hemerythrin-like" evidence="1">
    <location>
        <begin position="5"/>
        <end position="135"/>
    </location>
</feature>
<dbReference type="InterPro" id="IPR012312">
    <property type="entry name" value="Hemerythrin-like"/>
</dbReference>
<dbReference type="EMBL" id="JAKIKS010000027">
    <property type="protein sequence ID" value="MCL1124629.1"/>
    <property type="molecule type" value="Genomic_DNA"/>
</dbReference>
<name>A0ABT0LAN8_9GAMM</name>
<evidence type="ECO:0000313" key="2">
    <source>
        <dbReference type="EMBL" id="MCL1124629.1"/>
    </source>
</evidence>
<dbReference type="Gene3D" id="1.20.120.520">
    <property type="entry name" value="nmb1532 protein domain like"/>
    <property type="match status" value="1"/>
</dbReference>
<dbReference type="Proteomes" id="UP001203423">
    <property type="component" value="Unassembled WGS sequence"/>
</dbReference>
<evidence type="ECO:0000313" key="3">
    <source>
        <dbReference type="Proteomes" id="UP001203423"/>
    </source>
</evidence>
<comment type="caution">
    <text evidence="2">The sequence shown here is derived from an EMBL/GenBank/DDBJ whole genome shotgun (WGS) entry which is preliminary data.</text>
</comment>
<accession>A0ABT0LAN8</accession>
<proteinExistence type="predicted"/>
<sequence>MHALLKELYDYHHDASKVIDELSVLLNHLKQATSPLVDSQAVFHLLSVLHSDEERQHHQNEELIRKQLVAREIPLHPRIQDLENDHNGFDRIADHLKLLVDSELSHKEISAIIDDYILKYYDHIDGEENIFFPMADKYLSDLDWQEIKNQWQS</sequence>
<dbReference type="RefSeq" id="WP_248939906.1">
    <property type="nucleotide sequence ID" value="NZ_JAKIKS010000027.1"/>
</dbReference>